<evidence type="ECO:0000313" key="8">
    <source>
        <dbReference type="Proteomes" id="UP001363460"/>
    </source>
</evidence>
<accession>A0ABZ2IFQ1</accession>
<dbReference type="EMBL" id="CP146369">
    <property type="protein sequence ID" value="WWT54832.1"/>
    <property type="molecule type" value="Genomic_DNA"/>
</dbReference>
<keyword evidence="1" id="KW-0805">Transcription regulation</keyword>
<name>A0ABZ2IFQ1_9CAUL</name>
<evidence type="ECO:0000313" key="7">
    <source>
        <dbReference type="EMBL" id="WWT54832.1"/>
    </source>
</evidence>
<dbReference type="RefSeq" id="WP_338577242.1">
    <property type="nucleotide sequence ID" value="NZ_CP146369.1"/>
</dbReference>
<evidence type="ECO:0000259" key="6">
    <source>
        <dbReference type="PROSITE" id="PS50977"/>
    </source>
</evidence>
<dbReference type="PANTHER" id="PTHR30055:SF234">
    <property type="entry name" value="HTH-TYPE TRANSCRIPTIONAL REGULATOR BETI"/>
    <property type="match status" value="1"/>
</dbReference>
<dbReference type="PROSITE" id="PS50977">
    <property type="entry name" value="HTH_TETR_2"/>
    <property type="match status" value="1"/>
</dbReference>
<protein>
    <submittedName>
        <fullName evidence="7">Helix-turn-helix domain-containing protein</fullName>
    </submittedName>
</protein>
<keyword evidence="2 4" id="KW-0238">DNA-binding</keyword>
<evidence type="ECO:0000256" key="5">
    <source>
        <dbReference type="SAM" id="MobiDB-lite"/>
    </source>
</evidence>
<sequence length="141" mass="15153">MMDGATFSPAANTANTVDAEEPKRLNRRQAAKVRTRQRVFDSAETLFKDVGFERATIRAIAKGAGMSTGAVFANFEDKTALYVAVFGHPPLTPEQGRELVVALRRSHDMLEAFADEEGVPELLASIKAALPPLPVKAAADA</sequence>
<dbReference type="InterPro" id="IPR009057">
    <property type="entry name" value="Homeodomain-like_sf"/>
</dbReference>
<evidence type="ECO:0000256" key="1">
    <source>
        <dbReference type="ARBA" id="ARBA00023015"/>
    </source>
</evidence>
<evidence type="ECO:0000256" key="3">
    <source>
        <dbReference type="ARBA" id="ARBA00023163"/>
    </source>
</evidence>
<reference evidence="7 8" key="1">
    <citation type="submission" date="2024-02" db="EMBL/GenBank/DDBJ databases">
        <title>Distribution and functional of Brevundimonas-related endobacteria within Verticillium dahliae.</title>
        <authorList>
            <person name="Zeng H."/>
        </authorList>
    </citation>
    <scope>NUCLEOTIDE SEQUENCE [LARGE SCALE GENOMIC DNA]</scope>
    <source>
        <strain evidence="7 8">TRM 44200</strain>
    </source>
</reference>
<keyword evidence="8" id="KW-1185">Reference proteome</keyword>
<keyword evidence="3" id="KW-0804">Transcription</keyword>
<dbReference type="SUPFAM" id="SSF46689">
    <property type="entry name" value="Homeodomain-like"/>
    <property type="match status" value="1"/>
</dbReference>
<organism evidence="7 8">
    <name type="scientific">Brevundimonas olei</name>
    <dbReference type="NCBI Taxonomy" id="657642"/>
    <lineage>
        <taxon>Bacteria</taxon>
        <taxon>Pseudomonadati</taxon>
        <taxon>Pseudomonadota</taxon>
        <taxon>Alphaproteobacteria</taxon>
        <taxon>Caulobacterales</taxon>
        <taxon>Caulobacteraceae</taxon>
        <taxon>Brevundimonas</taxon>
    </lineage>
</organism>
<feature type="region of interest" description="Disordered" evidence="5">
    <location>
        <begin position="1"/>
        <end position="30"/>
    </location>
</feature>
<feature type="DNA-binding region" description="H-T-H motif" evidence="4">
    <location>
        <begin position="56"/>
        <end position="75"/>
    </location>
</feature>
<dbReference type="InterPro" id="IPR001647">
    <property type="entry name" value="HTH_TetR"/>
</dbReference>
<feature type="domain" description="HTH tetR-type" evidence="6">
    <location>
        <begin position="33"/>
        <end position="93"/>
    </location>
</feature>
<dbReference type="InterPro" id="IPR050109">
    <property type="entry name" value="HTH-type_TetR-like_transc_reg"/>
</dbReference>
<gene>
    <name evidence="7" type="ORF">V8J38_16525</name>
</gene>
<evidence type="ECO:0000256" key="4">
    <source>
        <dbReference type="PROSITE-ProRule" id="PRU00335"/>
    </source>
</evidence>
<dbReference type="Gene3D" id="1.10.357.10">
    <property type="entry name" value="Tetracycline Repressor, domain 2"/>
    <property type="match status" value="1"/>
</dbReference>
<dbReference type="PRINTS" id="PR00455">
    <property type="entry name" value="HTHTETR"/>
</dbReference>
<dbReference type="Pfam" id="PF00440">
    <property type="entry name" value="TetR_N"/>
    <property type="match status" value="1"/>
</dbReference>
<evidence type="ECO:0000256" key="2">
    <source>
        <dbReference type="ARBA" id="ARBA00023125"/>
    </source>
</evidence>
<dbReference type="Proteomes" id="UP001363460">
    <property type="component" value="Chromosome"/>
</dbReference>
<dbReference type="PANTHER" id="PTHR30055">
    <property type="entry name" value="HTH-TYPE TRANSCRIPTIONAL REGULATOR RUTR"/>
    <property type="match status" value="1"/>
</dbReference>
<proteinExistence type="predicted"/>